<dbReference type="EMBL" id="GL883114">
    <property type="protein sequence ID" value="EGG05128.1"/>
    <property type="molecule type" value="Genomic_DNA"/>
</dbReference>
<dbReference type="RefSeq" id="XP_007411493.1">
    <property type="nucleotide sequence ID" value="XM_007411431.1"/>
</dbReference>
<evidence type="ECO:0000256" key="2">
    <source>
        <dbReference type="SAM" id="SignalP"/>
    </source>
</evidence>
<keyword evidence="4" id="KW-1185">Reference proteome</keyword>
<feature type="region of interest" description="Disordered" evidence="1">
    <location>
        <begin position="405"/>
        <end position="611"/>
    </location>
</feature>
<dbReference type="OrthoDB" id="10564551at2759"/>
<keyword evidence="2" id="KW-0732">Signal</keyword>
<proteinExistence type="predicted"/>
<dbReference type="InParanoid" id="F4RR05"/>
<feature type="compositionally biased region" description="Basic and acidic residues" evidence="1">
    <location>
        <begin position="337"/>
        <end position="349"/>
    </location>
</feature>
<feature type="compositionally biased region" description="Low complexity" evidence="1">
    <location>
        <begin position="524"/>
        <end position="537"/>
    </location>
</feature>
<feature type="compositionally biased region" description="Basic residues" evidence="1">
    <location>
        <begin position="541"/>
        <end position="553"/>
    </location>
</feature>
<sequence>MKTLNVFVLVMIEIGLISLRICEPLVDENALNFRTELEPLSSSHLTLARDQTDQDVMMKSESGENGYREMGRDDKLSTQVKTTRTTNEDFNEPLIINPNADSNLFISEQDKILIEKDLNSARRHHSNPIKRLNKILRSCLSQNSRTLETQRVGKESFKDEKVVLSEQKAQKDIQPKEDEMNPEEMNLNERFKEPEKLVGSVKENKTLEQRKISVWEAIRNALTLDFYLFKLFKNMWANWFKHLSAGKKKPTHRSKKIPITEKVFKNEDIQNIDHNKEATKLEKLSPSDLKEFKVQENSKDEDFHSSELTVNIKPPLSEETKQDFQSEEELGPALQFLEHRSSSSSRNDDLNQDESERDELMRSNNIQFLPPSPSFSMSSKDFKSMIQSKEFHPYTTSPNFDTFIHSTENQIDSDATTPKFEHFQPVINSPEVPSEPLSLEDTYALIHPTENDPESSSPTVEKKKSQTQFSEIIPDSNSPREEPTIDSPECLSSPHEDEDENFEPVYEADQGEWDYLKIRKPIQSTSSSSSSPSSINSKDARQKRLRNSLRRNYSKNQFLRKSSKGLKVLKKSKSQKVNRVSNPSSIHDDQPKSGHEVIGEPEVEPKPTPSKPWMYQRLLSWF</sequence>
<protein>
    <recommendedName>
        <fullName evidence="5">Secreted protein</fullName>
    </recommendedName>
</protein>
<dbReference type="KEGG" id="mlr:MELLADRAFT_88224"/>
<evidence type="ECO:0000313" key="4">
    <source>
        <dbReference type="Proteomes" id="UP000001072"/>
    </source>
</evidence>
<dbReference type="HOGENOM" id="CLU_439451_0_0_1"/>
<name>F4RR05_MELLP</name>
<dbReference type="AlphaFoldDB" id="F4RR05"/>
<feature type="signal peptide" evidence="2">
    <location>
        <begin position="1"/>
        <end position="18"/>
    </location>
</feature>
<feature type="chain" id="PRO_5003317880" description="Secreted protein" evidence="2">
    <location>
        <begin position="19"/>
        <end position="622"/>
    </location>
</feature>
<feature type="compositionally biased region" description="Basic and acidic residues" evidence="1">
    <location>
        <begin position="586"/>
        <end position="598"/>
    </location>
</feature>
<gene>
    <name evidence="3" type="ORF">MELLADRAFT_88224</name>
</gene>
<evidence type="ECO:0000313" key="3">
    <source>
        <dbReference type="EMBL" id="EGG05128.1"/>
    </source>
</evidence>
<dbReference type="VEuPathDB" id="FungiDB:MELLADRAFT_88224"/>
<dbReference type="Proteomes" id="UP000001072">
    <property type="component" value="Unassembled WGS sequence"/>
</dbReference>
<feature type="region of interest" description="Disordered" evidence="1">
    <location>
        <begin position="295"/>
        <end position="381"/>
    </location>
</feature>
<accession>F4RR05</accession>
<reference evidence="4" key="1">
    <citation type="journal article" date="2011" name="Proc. Natl. Acad. Sci. U.S.A.">
        <title>Obligate biotrophy features unraveled by the genomic analysis of rust fungi.</title>
        <authorList>
            <person name="Duplessis S."/>
            <person name="Cuomo C.A."/>
            <person name="Lin Y.-C."/>
            <person name="Aerts A."/>
            <person name="Tisserant E."/>
            <person name="Veneault-Fourrey C."/>
            <person name="Joly D.L."/>
            <person name="Hacquard S."/>
            <person name="Amselem J."/>
            <person name="Cantarel B.L."/>
            <person name="Chiu R."/>
            <person name="Coutinho P.M."/>
            <person name="Feau N."/>
            <person name="Field M."/>
            <person name="Frey P."/>
            <person name="Gelhaye E."/>
            <person name="Goldberg J."/>
            <person name="Grabherr M.G."/>
            <person name="Kodira C.D."/>
            <person name="Kohler A."/>
            <person name="Kuees U."/>
            <person name="Lindquist E.A."/>
            <person name="Lucas S.M."/>
            <person name="Mago R."/>
            <person name="Mauceli E."/>
            <person name="Morin E."/>
            <person name="Murat C."/>
            <person name="Pangilinan J.L."/>
            <person name="Park R."/>
            <person name="Pearson M."/>
            <person name="Quesneville H."/>
            <person name="Rouhier N."/>
            <person name="Sakthikumar S."/>
            <person name="Salamov A.A."/>
            <person name="Schmutz J."/>
            <person name="Selles B."/>
            <person name="Shapiro H."/>
            <person name="Tanguay P."/>
            <person name="Tuskan G.A."/>
            <person name="Henrissat B."/>
            <person name="Van de Peer Y."/>
            <person name="Rouze P."/>
            <person name="Ellis J.G."/>
            <person name="Dodds P.N."/>
            <person name="Schein J.E."/>
            <person name="Zhong S."/>
            <person name="Hamelin R.C."/>
            <person name="Grigoriev I.V."/>
            <person name="Szabo L.J."/>
            <person name="Martin F."/>
        </authorList>
    </citation>
    <scope>NUCLEOTIDE SEQUENCE [LARGE SCALE GENOMIC DNA]</scope>
    <source>
        <strain evidence="4">98AG31 / pathotype 3-4-7</strain>
    </source>
</reference>
<dbReference type="GeneID" id="18934800"/>
<organism evidence="4">
    <name type="scientific">Melampsora larici-populina (strain 98AG31 / pathotype 3-4-7)</name>
    <name type="common">Poplar leaf rust fungus</name>
    <dbReference type="NCBI Taxonomy" id="747676"/>
    <lineage>
        <taxon>Eukaryota</taxon>
        <taxon>Fungi</taxon>
        <taxon>Dikarya</taxon>
        <taxon>Basidiomycota</taxon>
        <taxon>Pucciniomycotina</taxon>
        <taxon>Pucciniomycetes</taxon>
        <taxon>Pucciniales</taxon>
        <taxon>Melampsoraceae</taxon>
        <taxon>Melampsora</taxon>
    </lineage>
</organism>
<feature type="compositionally biased region" description="Polar residues" evidence="1">
    <location>
        <begin position="405"/>
        <end position="416"/>
    </location>
</feature>
<evidence type="ECO:0008006" key="5">
    <source>
        <dbReference type="Google" id="ProtNLM"/>
    </source>
</evidence>
<feature type="compositionally biased region" description="Basic and acidic residues" evidence="1">
    <location>
        <begin position="295"/>
        <end position="305"/>
    </location>
</feature>
<evidence type="ECO:0000256" key="1">
    <source>
        <dbReference type="SAM" id="MobiDB-lite"/>
    </source>
</evidence>
<feature type="compositionally biased region" description="Basic residues" evidence="1">
    <location>
        <begin position="561"/>
        <end position="576"/>
    </location>
</feature>